<dbReference type="EMBL" id="CP001804">
    <property type="protein sequence ID" value="ACY15469.1"/>
    <property type="molecule type" value="Genomic_DNA"/>
</dbReference>
<dbReference type="InterPro" id="IPR016039">
    <property type="entry name" value="Thiolase-like"/>
</dbReference>
<keyword evidence="5" id="KW-0045">Antibiotic biosynthesis</keyword>
<dbReference type="SUPFAM" id="SSF52151">
    <property type="entry name" value="FabD/lysophospholipase-like"/>
    <property type="match status" value="1"/>
</dbReference>
<dbReference type="Pfam" id="PF02801">
    <property type="entry name" value="Ketoacyl-synt_C"/>
    <property type="match status" value="1"/>
</dbReference>
<dbReference type="GO" id="GO:0006633">
    <property type="term" value="P:fatty acid biosynthetic process"/>
    <property type="evidence" value="ECO:0007669"/>
    <property type="project" value="InterPro"/>
</dbReference>
<dbReference type="InterPro" id="IPR049552">
    <property type="entry name" value="PKS_DH_N"/>
</dbReference>
<reference evidence="12 13" key="1">
    <citation type="journal article" date="2010" name="Stand. Genomic Sci.">
        <title>Complete genome sequence of Haliangium ochraceum type strain (SMP-2).</title>
        <authorList>
            <consortium name="US DOE Joint Genome Institute (JGI-PGF)"/>
            <person name="Ivanova N."/>
            <person name="Daum C."/>
            <person name="Lang E."/>
            <person name="Abt B."/>
            <person name="Kopitz M."/>
            <person name="Saunders E."/>
            <person name="Lapidus A."/>
            <person name="Lucas S."/>
            <person name="Glavina Del Rio T."/>
            <person name="Nolan M."/>
            <person name="Tice H."/>
            <person name="Copeland A."/>
            <person name="Cheng J.F."/>
            <person name="Chen F."/>
            <person name="Bruce D."/>
            <person name="Goodwin L."/>
            <person name="Pitluck S."/>
            <person name="Mavromatis K."/>
            <person name="Pati A."/>
            <person name="Mikhailova N."/>
            <person name="Chen A."/>
            <person name="Palaniappan K."/>
            <person name="Land M."/>
            <person name="Hauser L."/>
            <person name="Chang Y.J."/>
            <person name="Jeffries C.D."/>
            <person name="Detter J.C."/>
            <person name="Brettin T."/>
            <person name="Rohde M."/>
            <person name="Goker M."/>
            <person name="Bristow J."/>
            <person name="Markowitz V."/>
            <person name="Eisen J.A."/>
            <person name="Hugenholtz P."/>
            <person name="Kyrpides N.C."/>
            <person name="Klenk H.P."/>
        </authorList>
    </citation>
    <scope>NUCLEOTIDE SEQUENCE [LARGE SCALE GENOMIC DNA]</scope>
    <source>
        <strain evidence="13">DSM 14365 / CIP 107738 / JCM 11303 / AJ 13395 / SMP-2</strain>
    </source>
</reference>
<dbReference type="SUPFAM" id="SSF101173">
    <property type="entry name" value="Docking domain B of the erythromycin polyketide synthase (DEBS)"/>
    <property type="match status" value="1"/>
</dbReference>
<dbReference type="FunFam" id="1.10.1200.10:FF:000007">
    <property type="entry name" value="Probable polyketide synthase pks17"/>
    <property type="match status" value="1"/>
</dbReference>
<dbReference type="InterPro" id="IPR014043">
    <property type="entry name" value="Acyl_transferase_dom"/>
</dbReference>
<dbReference type="eggNOG" id="COG1028">
    <property type="taxonomic scope" value="Bacteria"/>
</dbReference>
<feature type="domain" description="Ketosynthase family 3 (KS3)" evidence="10">
    <location>
        <begin position="33"/>
        <end position="459"/>
    </location>
</feature>
<dbReference type="InterPro" id="IPR018201">
    <property type="entry name" value="Ketoacyl_synth_AS"/>
</dbReference>
<dbReference type="InterPro" id="IPR055123">
    <property type="entry name" value="SpnB-like_Rossmann"/>
</dbReference>
<dbReference type="Pfam" id="PF08659">
    <property type="entry name" value="KR"/>
    <property type="match status" value="1"/>
</dbReference>
<dbReference type="InterPro" id="IPR015083">
    <property type="entry name" value="NorB/c/GfsB-D-like_docking"/>
</dbReference>
<evidence type="ECO:0000256" key="2">
    <source>
        <dbReference type="ARBA" id="ARBA00022450"/>
    </source>
</evidence>
<evidence type="ECO:0000256" key="4">
    <source>
        <dbReference type="ARBA" id="ARBA00022679"/>
    </source>
</evidence>
<keyword evidence="2" id="KW-0596">Phosphopantetheine</keyword>
<dbReference type="PROSITE" id="PS50075">
    <property type="entry name" value="CARRIER"/>
    <property type="match status" value="1"/>
</dbReference>
<dbReference type="Pfam" id="PF00698">
    <property type="entry name" value="Acyl_transf_1"/>
    <property type="match status" value="1"/>
</dbReference>
<dbReference type="PANTHER" id="PTHR43775:SF51">
    <property type="entry name" value="INACTIVE PHENOLPHTHIOCEROL SYNTHESIS POLYKETIDE SYNTHASE TYPE I PKS1-RELATED"/>
    <property type="match status" value="1"/>
</dbReference>
<dbReference type="GO" id="GO:0031177">
    <property type="term" value="F:phosphopantetheine binding"/>
    <property type="evidence" value="ECO:0007669"/>
    <property type="project" value="InterPro"/>
</dbReference>
<dbReference type="InterPro" id="IPR001227">
    <property type="entry name" value="Ac_transferase_dom_sf"/>
</dbReference>
<feature type="domain" description="Carrier" evidence="9">
    <location>
        <begin position="1706"/>
        <end position="1781"/>
    </location>
</feature>
<dbReference type="EC" id="2.3.1.94" evidence="12"/>
<name>D0LQW1_HALO1</name>
<dbReference type="Pfam" id="PF22953">
    <property type="entry name" value="SpnB_Rossmann"/>
    <property type="match status" value="1"/>
</dbReference>
<dbReference type="CDD" id="cd08956">
    <property type="entry name" value="KR_3_FAS_SDR_x"/>
    <property type="match status" value="1"/>
</dbReference>
<evidence type="ECO:0000256" key="1">
    <source>
        <dbReference type="ARBA" id="ARBA00004792"/>
    </source>
</evidence>
<dbReference type="PROSITE" id="PS00606">
    <property type="entry name" value="KS3_1"/>
    <property type="match status" value="1"/>
</dbReference>
<dbReference type="PROSITE" id="PS52019">
    <property type="entry name" value="PKS_MFAS_DH"/>
    <property type="match status" value="1"/>
</dbReference>
<dbReference type="Pfam" id="PF08990">
    <property type="entry name" value="Docking"/>
    <property type="match status" value="1"/>
</dbReference>
<dbReference type="InterPro" id="IPR020806">
    <property type="entry name" value="PKS_PP-bd"/>
</dbReference>
<evidence type="ECO:0000256" key="8">
    <source>
        <dbReference type="PROSITE-ProRule" id="PRU01363"/>
    </source>
</evidence>
<dbReference type="InterPro" id="IPR013968">
    <property type="entry name" value="PKS_KR"/>
</dbReference>
<dbReference type="GO" id="GO:0004312">
    <property type="term" value="F:fatty acid synthase activity"/>
    <property type="evidence" value="ECO:0007669"/>
    <property type="project" value="TreeGrafter"/>
</dbReference>
<keyword evidence="3" id="KW-0597">Phosphoprotein</keyword>
<dbReference type="InterPro" id="IPR016036">
    <property type="entry name" value="Malonyl_transacylase_ACP-bd"/>
</dbReference>
<dbReference type="InterPro" id="IPR050091">
    <property type="entry name" value="PKS_NRPS_Biosynth_Enz"/>
</dbReference>
<dbReference type="InterPro" id="IPR032821">
    <property type="entry name" value="PKS_assoc"/>
</dbReference>
<comment type="function">
    <text evidence="7">Involved in production of the polyketide antibiotic thailandamide.</text>
</comment>
<evidence type="ECO:0000313" key="12">
    <source>
        <dbReference type="EMBL" id="ACY15469.1"/>
    </source>
</evidence>
<evidence type="ECO:0000256" key="5">
    <source>
        <dbReference type="ARBA" id="ARBA00023194"/>
    </source>
</evidence>
<dbReference type="Pfam" id="PF16197">
    <property type="entry name" value="KAsynt_C_assoc"/>
    <property type="match status" value="1"/>
</dbReference>
<feature type="domain" description="PKS/mFAS DH" evidence="11">
    <location>
        <begin position="930"/>
        <end position="1208"/>
    </location>
</feature>
<gene>
    <name evidence="12" type="ordered locus">Hoch_2955</name>
</gene>
<dbReference type="InterPro" id="IPR014031">
    <property type="entry name" value="Ketoacyl_synth_C"/>
</dbReference>
<dbReference type="InterPro" id="IPR036299">
    <property type="entry name" value="Polyketide_synth_docking_sf"/>
</dbReference>
<dbReference type="Gene3D" id="1.10.1200.10">
    <property type="entry name" value="ACP-like"/>
    <property type="match status" value="1"/>
</dbReference>
<keyword evidence="4 12" id="KW-0808">Transferase</keyword>
<comment type="pathway">
    <text evidence="1">Antibiotic biosynthesis.</text>
</comment>
<dbReference type="SMART" id="SM00827">
    <property type="entry name" value="PKS_AT"/>
    <property type="match status" value="1"/>
</dbReference>
<dbReference type="Gene3D" id="3.40.366.10">
    <property type="entry name" value="Malonyl-Coenzyme A Acyl Carrier Protein, domain 2"/>
    <property type="match status" value="1"/>
</dbReference>
<evidence type="ECO:0000256" key="7">
    <source>
        <dbReference type="ARBA" id="ARBA00054155"/>
    </source>
</evidence>
<dbReference type="PROSITE" id="PS52004">
    <property type="entry name" value="KS3_2"/>
    <property type="match status" value="1"/>
</dbReference>
<dbReference type="PANTHER" id="PTHR43775">
    <property type="entry name" value="FATTY ACID SYNTHASE"/>
    <property type="match status" value="1"/>
</dbReference>
<dbReference type="GO" id="GO:0004315">
    <property type="term" value="F:3-oxoacyl-[acyl-carrier-protein] synthase activity"/>
    <property type="evidence" value="ECO:0007669"/>
    <property type="project" value="InterPro"/>
</dbReference>
<evidence type="ECO:0000313" key="13">
    <source>
        <dbReference type="Proteomes" id="UP000001880"/>
    </source>
</evidence>
<organism evidence="12 13">
    <name type="scientific">Haliangium ochraceum (strain DSM 14365 / JCM 11303 / SMP-2)</name>
    <dbReference type="NCBI Taxonomy" id="502025"/>
    <lineage>
        <taxon>Bacteria</taxon>
        <taxon>Pseudomonadati</taxon>
        <taxon>Myxococcota</taxon>
        <taxon>Polyangia</taxon>
        <taxon>Haliangiales</taxon>
        <taxon>Kofleriaceae</taxon>
        <taxon>Haliangium</taxon>
    </lineage>
</organism>
<dbReference type="InterPro" id="IPR014030">
    <property type="entry name" value="Ketoacyl_synth_N"/>
</dbReference>
<feature type="active site" description="Proton acceptor; for dehydratase activity" evidence="8">
    <location>
        <position position="962"/>
    </location>
</feature>
<feature type="region of interest" description="C-terminal hotdog fold" evidence="8">
    <location>
        <begin position="1069"/>
        <end position="1208"/>
    </location>
</feature>
<dbReference type="Pfam" id="PF21089">
    <property type="entry name" value="PKS_DH_N"/>
    <property type="match status" value="1"/>
</dbReference>
<dbReference type="Gene3D" id="3.10.129.110">
    <property type="entry name" value="Polyketide synthase dehydratase"/>
    <property type="match status" value="1"/>
</dbReference>
<dbReference type="SUPFAM" id="SSF51735">
    <property type="entry name" value="NAD(P)-binding Rossmann-fold domains"/>
    <property type="match status" value="2"/>
</dbReference>
<dbReference type="CDD" id="cd00833">
    <property type="entry name" value="PKS"/>
    <property type="match status" value="1"/>
</dbReference>
<dbReference type="SUPFAM" id="SSF53901">
    <property type="entry name" value="Thiolase-like"/>
    <property type="match status" value="1"/>
</dbReference>
<dbReference type="SMART" id="SM00826">
    <property type="entry name" value="PKS_DH"/>
    <property type="match status" value="1"/>
</dbReference>
<dbReference type="STRING" id="502025.Hoch_2955"/>
<keyword evidence="13" id="KW-1185">Reference proteome</keyword>
<dbReference type="InterPro" id="IPR049900">
    <property type="entry name" value="PKS_mFAS_DH"/>
</dbReference>
<accession>D0LQW1</accession>
<dbReference type="KEGG" id="hoh:Hoch_2955"/>
<dbReference type="InterPro" id="IPR036736">
    <property type="entry name" value="ACP-like_sf"/>
</dbReference>
<dbReference type="InterPro" id="IPR042104">
    <property type="entry name" value="PKS_dehydratase_sf"/>
</dbReference>
<feature type="region of interest" description="N-terminal hotdog fold" evidence="8">
    <location>
        <begin position="930"/>
        <end position="1054"/>
    </location>
</feature>
<dbReference type="SMART" id="SM00825">
    <property type="entry name" value="PKS_KS"/>
    <property type="match status" value="1"/>
</dbReference>
<dbReference type="InterPro" id="IPR036291">
    <property type="entry name" value="NAD(P)-bd_dom_sf"/>
</dbReference>
<dbReference type="SUPFAM" id="SSF55048">
    <property type="entry name" value="Probable ACP-binding domain of malonyl-CoA ACP transacylase"/>
    <property type="match status" value="1"/>
</dbReference>
<dbReference type="FunFam" id="3.40.47.10:FF:000019">
    <property type="entry name" value="Polyketide synthase type I"/>
    <property type="match status" value="1"/>
</dbReference>
<keyword evidence="6" id="KW-0511">Multifunctional enzyme</keyword>
<proteinExistence type="predicted"/>
<dbReference type="SMART" id="SM00822">
    <property type="entry name" value="PKS_KR"/>
    <property type="match status" value="1"/>
</dbReference>
<dbReference type="GO" id="GO:0047879">
    <property type="term" value="F:erythronolide synthase activity"/>
    <property type="evidence" value="ECO:0007669"/>
    <property type="project" value="UniProtKB-EC"/>
</dbReference>
<dbReference type="InterPro" id="IPR020807">
    <property type="entry name" value="PKS_DH"/>
</dbReference>
<evidence type="ECO:0000259" key="10">
    <source>
        <dbReference type="PROSITE" id="PS52004"/>
    </source>
</evidence>
<dbReference type="InterPro" id="IPR016035">
    <property type="entry name" value="Acyl_Trfase/lysoPLipase"/>
</dbReference>
<protein>
    <submittedName>
        <fullName evidence="12">6-deoxyerythronolide-B synthase</fullName>
        <ecNumber evidence="12">2.3.1.94</ecNumber>
    </submittedName>
</protein>
<dbReference type="FunFam" id="3.40.366.10:FF:000002">
    <property type="entry name" value="Probable polyketide synthase 2"/>
    <property type="match status" value="1"/>
</dbReference>
<dbReference type="Gene3D" id="3.40.47.10">
    <property type="match status" value="1"/>
</dbReference>
<dbReference type="eggNOG" id="COG3321">
    <property type="taxonomic scope" value="Bacteria"/>
</dbReference>
<dbReference type="GO" id="GO:0033068">
    <property type="term" value="P:macrolide biosynthetic process"/>
    <property type="evidence" value="ECO:0007669"/>
    <property type="project" value="UniProtKB-ARBA"/>
</dbReference>
<dbReference type="SUPFAM" id="SSF47336">
    <property type="entry name" value="ACP-like"/>
    <property type="match status" value="1"/>
</dbReference>
<dbReference type="InterPro" id="IPR057326">
    <property type="entry name" value="KR_dom"/>
</dbReference>
<evidence type="ECO:0000259" key="9">
    <source>
        <dbReference type="PROSITE" id="PS50075"/>
    </source>
</evidence>
<dbReference type="InterPro" id="IPR049551">
    <property type="entry name" value="PKS_DH_C"/>
</dbReference>
<evidence type="ECO:0000256" key="6">
    <source>
        <dbReference type="ARBA" id="ARBA00023268"/>
    </source>
</evidence>
<evidence type="ECO:0000256" key="3">
    <source>
        <dbReference type="ARBA" id="ARBA00022553"/>
    </source>
</evidence>
<feature type="active site" description="Proton donor; for dehydratase activity" evidence="8">
    <location>
        <position position="1130"/>
    </location>
</feature>
<dbReference type="InterPro" id="IPR020841">
    <property type="entry name" value="PKS_Beta-ketoAc_synthase_dom"/>
</dbReference>
<dbReference type="Pfam" id="PF00550">
    <property type="entry name" value="PP-binding"/>
    <property type="match status" value="1"/>
</dbReference>
<evidence type="ECO:0000259" key="11">
    <source>
        <dbReference type="PROSITE" id="PS52019"/>
    </source>
</evidence>
<dbReference type="Proteomes" id="UP000001880">
    <property type="component" value="Chromosome"/>
</dbReference>
<dbReference type="InterPro" id="IPR009081">
    <property type="entry name" value="PP-bd_ACP"/>
</dbReference>
<dbReference type="HOGENOM" id="CLU_000022_35_2_7"/>
<sequence length="1867" mass="199299">MTPEDKLREYLKRSLLDLHQANEQLRAYEEKAHEPIAIVAMGCRLPGDVNCPESFWELLCEGRDVVGDFPPDRGWCVEELYDPDPAASGKSCTRRGSFLTEADRFDPGVFGISRREALALDPQQRLLLETSWEALERAHVDPASLQGSATGVFVGVMYADYGARITQAPEDLEAYMGLGSAGSVASGRLAYSFGLQGPAVTVDTACSSSLVAIHLAAQALRRGECTLALAGGVAVMATPAAFIGFSRQRALSPDGRCKAFSADADGAGWGEGAGMLLLERLSDAKRNGHPILAVLRGSAVNQDGKSQGLTAPNGPAQQRVILQALDNARLTPNQVDAVEAHGTGTKLGDPIEAQALLATYGQAHTPEAPVWLGSLKSNLGHTQAAAGVAGVMKMVLALQHQMLPATLHAQTPSPHIDWSSGTLQLVQSARPWQTNGQPRRAGVSSFGVSGTNAHLILEEAPLEQAATEQRAAATAPVAALPFLLSGKTEEALKAQAQRLHQHLQRHEDAALVDVSYSLATTRAHFEQRAALVASTREELLAALAALANGESAPSLVVAPRSADGKVVFVFPGQGSQWQGMGRALLRSSDAFRAEVEACEAAFAPYIDGSLREALEGGSSDRVDVLQPVLFTMMVSLAAHWRSLGVVAAAVVGHSQGEVAAAYVAGALSLDDAAQIVALRSRALRRVAGRGAMAAVELGAEQLATYLAPFEEQLAIGAVNSPRASLVAGQPAALDALLEKLAEDGVYTQKARGNHASHCRLVEPLAQELTDALQGIRPSTCAIPLYSTVTGTRLEGHELDADYWYQNLRAPVLFQSATERLLADGHDLFVELSPHPVLSLPLYETFDAREHSAQVVTSLRRGDGTHARMLLSLGELHNRGHKLDWHAFFAPWHPRTVPLPTYAFQYERFWLEAPAPSDADLTSAGLSAAEHPLLGASLSLAESNTDIFTARLAVAQHAWLTGHKVFDTVILPGTGFVELALAAAQRVGLARIEELILEAPLVLPEHEAVLVQLSVEAPDVSGHRPLQIYARPEQAAHDAWTKHASGLLAAAERHPDDLDFHLHRWPPQGATPVALEGLYAQLHDAGLDYGPDFQGLRAVYKRGDDLFAEVELPESLAKDAARFVLHPALLDAALHAVVAENTHTAADVALPFSWAQFSLRAAGAAALRVRLTRSQDTGSLSLQIADATGEPLAHVQALTARPVAAEQVRRAAASRGDLFKLDWAPLAAAPPRASQNTHTWALVCSEPSSFTKSLPSQVVRFADLASLRVSLDRGSLAPDIVLVRCHSDAASSAPAAAQAHQATAEALALLQEWLADERLHQTRLVFLTQGSVAAHGEETLPDLVHAPLWGLLRSAQTEHPQVALSLIDTDDHDASRSKLLELFDSTAEPTVECDKAQLILRDGNVLAPRLVRVTTRPDDDTRSFDPDSTVLVTGATGTLGTLLARHLVAHHGVKHLLLVSRQGQAATGAGALIKDLESAGAEVTIAACDSADRRALETLLGSVPPQHPLRAVIHVAGVVEDATVERLAPDRLRRVMRAKVDAALNLHELTQGLDLTTFVLFSSFSGLLGSAGQANYAAANTFLDGLAQHRKARGLPALAIAWGFWSDRSAQTAHLGDADLQRFAQRGLRALSAEAGLALFDQALLRREAALSAVRLDRDVLARRRDSLPTLLRSLVPNKLARAASDPSAQASLPRRLRELAPEDGDRVLLDLVRSEVAAVLGISSPSSLEPQRPLQELGTDSLMALEIRNRLSAKAGLRLPATLLFDYPTPLALAGFLRACLESGSQSHSNAVDNEAQLRQRIASIPLQQLRDAGLLDALLRLAGQDNGTSENNTDEAEPSRAIESMSANELIQMAFEDVDESSGVNG</sequence>
<dbReference type="OrthoDB" id="9778690at2"/>
<dbReference type="Pfam" id="PF00109">
    <property type="entry name" value="ketoacyl-synt"/>
    <property type="match status" value="1"/>
</dbReference>
<keyword evidence="12" id="KW-0012">Acyltransferase</keyword>
<dbReference type="Gene3D" id="3.40.50.720">
    <property type="entry name" value="NAD(P)-binding Rossmann-like Domain"/>
    <property type="match status" value="1"/>
</dbReference>
<dbReference type="SMART" id="SM00823">
    <property type="entry name" value="PKS_PP"/>
    <property type="match status" value="1"/>
</dbReference>
<dbReference type="Gene3D" id="3.30.70.3290">
    <property type="match status" value="1"/>
</dbReference>
<dbReference type="SMART" id="SM01294">
    <property type="entry name" value="PKS_PP_betabranch"/>
    <property type="match status" value="1"/>
</dbReference>
<dbReference type="Pfam" id="PF14765">
    <property type="entry name" value="PS-DH"/>
    <property type="match status" value="1"/>
</dbReference>